<keyword evidence="3" id="KW-1185">Reference proteome</keyword>
<comment type="caution">
    <text evidence="2">The sequence shown here is derived from an EMBL/GenBank/DDBJ whole genome shotgun (WGS) entry which is preliminary data.</text>
</comment>
<evidence type="ECO:0000256" key="1">
    <source>
        <dbReference type="SAM" id="Coils"/>
    </source>
</evidence>
<evidence type="ECO:0008006" key="4">
    <source>
        <dbReference type="Google" id="ProtNLM"/>
    </source>
</evidence>
<keyword evidence="1" id="KW-0175">Coiled coil</keyword>
<gene>
    <name evidence="2" type="ORF">C8N44_1456</name>
</gene>
<organism evidence="2 3">
    <name type="scientific">Allosediminivita pacifica</name>
    <dbReference type="NCBI Taxonomy" id="1267769"/>
    <lineage>
        <taxon>Bacteria</taxon>
        <taxon>Pseudomonadati</taxon>
        <taxon>Pseudomonadota</taxon>
        <taxon>Alphaproteobacteria</taxon>
        <taxon>Rhodobacterales</taxon>
        <taxon>Paracoccaceae</taxon>
        <taxon>Allosediminivita</taxon>
    </lineage>
</organism>
<dbReference type="EMBL" id="QBKN01000045">
    <property type="protein sequence ID" value="PTX38116.1"/>
    <property type="molecule type" value="Genomic_DNA"/>
</dbReference>
<name>A0A2T6A2T0_9RHOB</name>
<dbReference type="RefSeq" id="WP_088636053.1">
    <property type="nucleotide sequence ID" value="NZ_BMEZ01000045.1"/>
</dbReference>
<sequence>MAYRKKDPAESLEELKAKKAALRAQFDDKLGKLEREIKATEAKRRREEEKIRTRQKIIVGAVVLEHAERNPEWGRDLWDILNRAVTKPDQRKTLGLDDGSD</sequence>
<reference evidence="2 3" key="1">
    <citation type="submission" date="2018-04" db="EMBL/GenBank/DDBJ databases">
        <title>Genomic Encyclopedia of Archaeal and Bacterial Type Strains, Phase II (KMG-II): from individual species to whole genera.</title>
        <authorList>
            <person name="Goeker M."/>
        </authorList>
    </citation>
    <scope>NUCLEOTIDE SEQUENCE [LARGE SCALE GENOMIC DNA]</scope>
    <source>
        <strain evidence="2 3">DSM 29329</strain>
    </source>
</reference>
<dbReference type="OrthoDB" id="7728370at2"/>
<dbReference type="AlphaFoldDB" id="A0A2T6A2T0"/>
<evidence type="ECO:0000313" key="2">
    <source>
        <dbReference type="EMBL" id="PTX38116.1"/>
    </source>
</evidence>
<dbReference type="Proteomes" id="UP000244069">
    <property type="component" value="Unassembled WGS sequence"/>
</dbReference>
<feature type="coiled-coil region" evidence="1">
    <location>
        <begin position="12"/>
        <end position="50"/>
    </location>
</feature>
<evidence type="ECO:0000313" key="3">
    <source>
        <dbReference type="Proteomes" id="UP000244069"/>
    </source>
</evidence>
<protein>
    <recommendedName>
        <fullName evidence="4">Relaxasome subunit MobC</fullName>
    </recommendedName>
</protein>
<accession>A0A2T6A2T0</accession>
<proteinExistence type="predicted"/>